<reference evidence="2" key="1">
    <citation type="submission" date="2022-11" db="UniProtKB">
        <authorList>
            <consortium name="WormBaseParasite"/>
        </authorList>
    </citation>
    <scope>IDENTIFICATION</scope>
</reference>
<protein>
    <submittedName>
        <fullName evidence="2">Reverse transcriptase RNase H-like domain-containing protein</fullName>
    </submittedName>
</protein>
<organism evidence="1 2">
    <name type="scientific">Romanomermis culicivorax</name>
    <name type="common">Nematode worm</name>
    <dbReference type="NCBI Taxonomy" id="13658"/>
    <lineage>
        <taxon>Eukaryota</taxon>
        <taxon>Metazoa</taxon>
        <taxon>Ecdysozoa</taxon>
        <taxon>Nematoda</taxon>
        <taxon>Enoplea</taxon>
        <taxon>Dorylaimia</taxon>
        <taxon>Mermithida</taxon>
        <taxon>Mermithoidea</taxon>
        <taxon>Mermithidae</taxon>
        <taxon>Romanomermis</taxon>
    </lineage>
</organism>
<proteinExistence type="predicted"/>
<accession>A0A915IW00</accession>
<sequence>MYPHYIHRQRVIVHTHHKLLQWLKDEKHCNLHLQRFTINLQDYDYKVEYVKGKDNTCSNFLSRKDDHEKPPIPLTEDLAAMIFGTNFCPAGALSDADLRVTNMLPATASPPNKMDAAFNAITCAMTKNHISQPTLPDRMPLTTH</sequence>
<keyword evidence="1" id="KW-1185">Reference proteome</keyword>
<dbReference type="WBParaSite" id="nRc.2.0.1.t18258-RA">
    <property type="protein sequence ID" value="nRc.2.0.1.t18258-RA"/>
    <property type="gene ID" value="nRc.2.0.1.g18258"/>
</dbReference>
<evidence type="ECO:0000313" key="2">
    <source>
        <dbReference type="WBParaSite" id="nRc.2.0.1.t18258-RA"/>
    </source>
</evidence>
<name>A0A915IW00_ROMCU</name>
<dbReference type="AlphaFoldDB" id="A0A915IW00"/>
<evidence type="ECO:0000313" key="1">
    <source>
        <dbReference type="Proteomes" id="UP000887565"/>
    </source>
</evidence>
<dbReference type="Proteomes" id="UP000887565">
    <property type="component" value="Unplaced"/>
</dbReference>